<dbReference type="SUPFAM" id="SSF46894">
    <property type="entry name" value="C-terminal effector domain of the bipartite response regulators"/>
    <property type="match status" value="1"/>
</dbReference>
<dbReference type="GO" id="GO:0016887">
    <property type="term" value="F:ATP hydrolysis activity"/>
    <property type="evidence" value="ECO:0007669"/>
    <property type="project" value="InterPro"/>
</dbReference>
<dbReference type="EMBL" id="AP022609">
    <property type="protein sequence ID" value="BBZ22521.1"/>
    <property type="molecule type" value="Genomic_DNA"/>
</dbReference>
<dbReference type="SMART" id="SM00382">
    <property type="entry name" value="AAA"/>
    <property type="match status" value="1"/>
</dbReference>
<dbReference type="KEGG" id="mhib:MHIB_09390"/>
<evidence type="ECO:0000256" key="1">
    <source>
        <dbReference type="ARBA" id="ARBA00023015"/>
    </source>
</evidence>
<dbReference type="InterPro" id="IPR000792">
    <property type="entry name" value="Tscrpt_reg_LuxR_C"/>
</dbReference>
<dbReference type="SMART" id="SM00421">
    <property type="entry name" value="HTH_LUXR"/>
    <property type="match status" value="1"/>
</dbReference>
<dbReference type="PRINTS" id="PR00038">
    <property type="entry name" value="HTHLUXR"/>
</dbReference>
<dbReference type="InterPro" id="IPR003593">
    <property type="entry name" value="AAA+_ATPase"/>
</dbReference>
<dbReference type="InterPro" id="IPR016032">
    <property type="entry name" value="Sig_transdc_resp-reg_C-effctor"/>
</dbReference>
<dbReference type="GO" id="GO:0003677">
    <property type="term" value="F:DNA binding"/>
    <property type="evidence" value="ECO:0007669"/>
    <property type="project" value="UniProtKB-KW"/>
</dbReference>
<keyword evidence="5" id="KW-1185">Reference proteome</keyword>
<evidence type="ECO:0000313" key="5">
    <source>
        <dbReference type="Proteomes" id="UP000467260"/>
    </source>
</evidence>
<sequence>MRLGLATLGPDSEYRGVGLVGESGVGKSTLARALGARLAETGRNVRSVLGTQTGRDVPLGAFSRSVTVDMAPEPAAMLQVAHKNIAAVNNPVVIVDDAHLLDPLSATLVYQMAAERTAQLIVVVPSGATLLDAVTALFKERLLLNLHIGRFTREQTAELTCRVLGGVVSPAMISDLHNRSAGNPLYLGGILRAGRESGLLVHDDDGWQIKGALQADQELSDLIAFRLQALKPKELEALQILATAELLDWEVFRELCSVEAVSALEHHRLIRLVSDGAGTVAQVTYPLLGEAVLEGAGVARSRQLNGVLCQAFNKYLQESGSRLQIPDLRGRIRMAQFMIHSDLKPDLDLILNAAVDAAAMSNLRHAEELARFAFDRGGGLPAALVLGEVLVWQGRGQDAEAVLAQVSLDGADDTSLVLWACTRALNLFWNCGETESGRRILAEVRDRARSEASAATVQALELAFAFFTGDITATIRSGPPLCEAHVPAIATALTALPTAHALAKAGQFGATATIAQAGLQAAANSHAGMVRFGIGIAEVMALVTAGDLPTAERVAERYLTMAAGIPEPDAMAKLLSGVVHLASGRLPLACSLFQDSARVLSSAAPKLWPMLANAWATHAQAARGNAATAASAALRRCEAVYGPQIAVFLPELELARAWERVAHSQISDGRMHALRAAQVARRSGMLAVEMRALHTAVRFGDRTQADRLAELAEALAAPLPDAVAAHARGLANRDADLLSTTSDRFAAMGASALAADAAAQASLEYGHTGERGKQLESATRARRLAGQGDIHTPAVEAVSQPLPITDREREIAALVAAGLSNRKIADRLSVSVRTVDGHLYRIFAKLGIERRDELVRLLSRPQAGT</sequence>
<evidence type="ECO:0000313" key="4">
    <source>
        <dbReference type="EMBL" id="BBZ22521.1"/>
    </source>
</evidence>
<dbReference type="InterPro" id="IPR027417">
    <property type="entry name" value="P-loop_NTPase"/>
</dbReference>
<dbReference type="InterPro" id="IPR036388">
    <property type="entry name" value="WH-like_DNA-bd_sf"/>
</dbReference>
<dbReference type="AlphaFoldDB" id="A0A7I7X0Z9"/>
<keyword evidence="3" id="KW-0804">Transcription</keyword>
<accession>A0A7I7X0Z9</accession>
<dbReference type="Gene3D" id="3.40.50.300">
    <property type="entry name" value="P-loop containing nucleotide triphosphate hydrolases"/>
    <property type="match status" value="1"/>
</dbReference>
<reference evidence="4 5" key="1">
    <citation type="journal article" date="2019" name="Emerg. Microbes Infect.">
        <title>Comprehensive subspecies identification of 175 nontuberculous mycobacteria species based on 7547 genomic profiles.</title>
        <authorList>
            <person name="Matsumoto Y."/>
            <person name="Kinjo T."/>
            <person name="Motooka D."/>
            <person name="Nabeya D."/>
            <person name="Jung N."/>
            <person name="Uechi K."/>
            <person name="Horii T."/>
            <person name="Iida T."/>
            <person name="Fujita J."/>
            <person name="Nakamura S."/>
        </authorList>
    </citation>
    <scope>NUCLEOTIDE SEQUENCE [LARGE SCALE GENOMIC DNA]</scope>
    <source>
        <strain evidence="4 5">JCM 13571</strain>
    </source>
</reference>
<evidence type="ECO:0000256" key="2">
    <source>
        <dbReference type="ARBA" id="ARBA00023125"/>
    </source>
</evidence>
<evidence type="ECO:0000256" key="3">
    <source>
        <dbReference type="ARBA" id="ARBA00023163"/>
    </source>
</evidence>
<dbReference type="PANTHER" id="PTHR44688">
    <property type="entry name" value="DNA-BINDING TRANSCRIPTIONAL ACTIVATOR DEVR_DOSR"/>
    <property type="match status" value="1"/>
</dbReference>
<dbReference type="CDD" id="cd06170">
    <property type="entry name" value="LuxR_C_like"/>
    <property type="match status" value="1"/>
</dbReference>
<protein>
    <submittedName>
        <fullName evidence="4">LuxR family transcriptional regulator</fullName>
    </submittedName>
</protein>
<keyword evidence="2" id="KW-0238">DNA-binding</keyword>
<dbReference type="InterPro" id="IPR049945">
    <property type="entry name" value="AAA_22"/>
</dbReference>
<dbReference type="GO" id="GO:0006355">
    <property type="term" value="P:regulation of DNA-templated transcription"/>
    <property type="evidence" value="ECO:0007669"/>
    <property type="project" value="InterPro"/>
</dbReference>
<keyword evidence="1" id="KW-0805">Transcription regulation</keyword>
<organism evidence="4 5">
    <name type="scientific">Mycolicibacter hiberniae</name>
    <dbReference type="NCBI Taxonomy" id="29314"/>
    <lineage>
        <taxon>Bacteria</taxon>
        <taxon>Bacillati</taxon>
        <taxon>Actinomycetota</taxon>
        <taxon>Actinomycetes</taxon>
        <taxon>Mycobacteriales</taxon>
        <taxon>Mycobacteriaceae</taxon>
        <taxon>Mycolicibacter</taxon>
    </lineage>
</organism>
<dbReference type="PROSITE" id="PS00622">
    <property type="entry name" value="HTH_LUXR_1"/>
    <property type="match status" value="1"/>
</dbReference>
<dbReference type="Proteomes" id="UP000467260">
    <property type="component" value="Chromosome"/>
</dbReference>
<proteinExistence type="predicted"/>
<dbReference type="OrthoDB" id="3197423at2"/>
<name>A0A7I7X0Z9_9MYCO</name>
<dbReference type="PROSITE" id="PS50043">
    <property type="entry name" value="HTH_LUXR_2"/>
    <property type="match status" value="1"/>
</dbReference>
<dbReference type="SUPFAM" id="SSF52540">
    <property type="entry name" value="P-loop containing nucleoside triphosphate hydrolases"/>
    <property type="match status" value="1"/>
</dbReference>
<dbReference type="PANTHER" id="PTHR44688:SF16">
    <property type="entry name" value="DNA-BINDING TRANSCRIPTIONAL ACTIVATOR DEVR_DOSR"/>
    <property type="match status" value="1"/>
</dbReference>
<dbReference type="Pfam" id="PF13401">
    <property type="entry name" value="AAA_22"/>
    <property type="match status" value="1"/>
</dbReference>
<gene>
    <name evidence="4" type="ORF">MHIB_09390</name>
</gene>
<dbReference type="Gene3D" id="1.10.10.10">
    <property type="entry name" value="Winged helix-like DNA-binding domain superfamily/Winged helix DNA-binding domain"/>
    <property type="match status" value="1"/>
</dbReference>
<dbReference type="Pfam" id="PF00196">
    <property type="entry name" value="GerE"/>
    <property type="match status" value="1"/>
</dbReference>